<keyword evidence="4 13" id="KW-0808">Transferase</keyword>
<evidence type="ECO:0000256" key="7">
    <source>
        <dbReference type="ARBA" id="ARBA00022989"/>
    </source>
</evidence>
<dbReference type="PANTHER" id="PTHR11214">
    <property type="entry name" value="BETA-1,3-N-ACETYLGLUCOSAMINYLTRANSFERASE"/>
    <property type="match status" value="1"/>
</dbReference>
<sequence>MADKYVRSPSNTRSAANARNSSGSSTRAASSTKSTASSTKSRASSTKSTASSTKSTASSTKSTASSNSNMETMVSSVKCTESSMEARASGIVPEATTSPRRSGNEAIIGYVHQLSPIKRNKKNTIDYSTLLLQTKDEEPQEALLYSKHKRPLLVDSEKCRTPVRIQRFTYTSDGEKIIINYMTKISVPGQTEYSFQFRESLMPARTQPVSIEDILSRTNEWENVTLSGKVVRVGEISTVDAKQLKLTETTFADSTGTIAVDIWEQHIPMIENGKVYRIAPVQVRSWAGKTKLSTTVRSVVTEIIADDTLSKVFVSEEDLNTVDCNEVTVKVSNIHSVQAVEKFIHCLNKYCSRRILQPSAGKIVHCDRCGYTMRSSNCTKQVCAKIVIQLESGEQDNLTAFQSVLNSIFEGEISSLSETDVAEKLLLLEELGFIWNTGSFLPDIVREEAAEELDDGRHLQLKIDPSNSNAKPSSSTTTPTSQMCHKTFLITRRSCMQHYDLLIIISSAPGDHKRRNNIRKTWAFERAFRPRWTTVFLVAQTREEGVSNLLLEEDETHKDLVRANYYDHYWNQTRKIQMGFEWAVRYCNFSFLLKIDDDVFVDIPRVLFFLRATTTPKKKLYAGCHYANMGPHRKGKWMVTYEEYNETRYPDFCPGFGYILSHDVVTAFVDTFSYLPFFRLDDVYVGMLASKNGISITNHKGFEVRHPRGSVCVPTKNTLDSEVVANEFNNFLASVGKDTAEKVNSMAEQFKHDINDNSNVFVPKEYPALEQFSFNDSVSCDQVELVISSMSSNKAPGIDKIPIKAFDSINHNVLMAKLQDVGLSAQAIKWFNSYLSPRYQTVRIDSAYSDFLPLSCGVPQGSSLGPLLFNIYINDLPSIATSCSTQCYVDDTKLLLTFSLDNKENAICKLNDDLTKVGDFRLTLLGKELLPVDCAKDLGVMLDSNLTYRDHVESTVASCMSRLGQMNRVKHALNKDT</sequence>
<dbReference type="OrthoDB" id="10071348at2759"/>
<dbReference type="SUPFAM" id="SSF50249">
    <property type="entry name" value="Nucleic acid-binding proteins"/>
    <property type="match status" value="1"/>
</dbReference>
<keyword evidence="6" id="KW-0735">Signal-anchor</keyword>
<name>A0A2B4RPV6_STYPI</name>
<dbReference type="InterPro" id="IPR000477">
    <property type="entry name" value="RT_dom"/>
</dbReference>
<reference evidence="14" key="1">
    <citation type="journal article" date="2017" name="bioRxiv">
        <title>Comparative analysis of the genomes of Stylophora pistillata and Acropora digitifera provides evidence for extensive differences between species of corals.</title>
        <authorList>
            <person name="Voolstra C.R."/>
            <person name="Li Y."/>
            <person name="Liew Y.J."/>
            <person name="Baumgarten S."/>
            <person name="Zoccola D."/>
            <person name="Flot J.-F."/>
            <person name="Tambutte S."/>
            <person name="Allemand D."/>
            <person name="Aranda M."/>
        </authorList>
    </citation>
    <scope>NUCLEOTIDE SEQUENCE [LARGE SCALE GENOMIC DNA]</scope>
</reference>
<keyword evidence="5" id="KW-0812">Transmembrane</keyword>
<dbReference type="GO" id="GO:0016758">
    <property type="term" value="F:hexosyltransferase activity"/>
    <property type="evidence" value="ECO:0007669"/>
    <property type="project" value="InterPro"/>
</dbReference>
<feature type="compositionally biased region" description="Low complexity" evidence="11">
    <location>
        <begin position="472"/>
        <end position="481"/>
    </location>
</feature>
<evidence type="ECO:0000256" key="11">
    <source>
        <dbReference type="SAM" id="MobiDB-lite"/>
    </source>
</evidence>
<feature type="region of interest" description="Disordered" evidence="11">
    <location>
        <begin position="1"/>
        <end position="100"/>
    </location>
</feature>
<dbReference type="Pfam" id="PF01762">
    <property type="entry name" value="Galactosyl_T"/>
    <property type="match status" value="1"/>
</dbReference>
<keyword evidence="10" id="KW-0325">Glycoprotein</keyword>
<evidence type="ECO:0000256" key="8">
    <source>
        <dbReference type="ARBA" id="ARBA00023034"/>
    </source>
</evidence>
<dbReference type="Pfam" id="PF00078">
    <property type="entry name" value="RVT_1"/>
    <property type="match status" value="1"/>
</dbReference>
<organism evidence="13 14">
    <name type="scientific">Stylophora pistillata</name>
    <name type="common">Smooth cauliflower coral</name>
    <dbReference type="NCBI Taxonomy" id="50429"/>
    <lineage>
        <taxon>Eukaryota</taxon>
        <taxon>Metazoa</taxon>
        <taxon>Cnidaria</taxon>
        <taxon>Anthozoa</taxon>
        <taxon>Hexacorallia</taxon>
        <taxon>Scleractinia</taxon>
        <taxon>Astrocoeniina</taxon>
        <taxon>Pocilloporidae</taxon>
        <taxon>Stylophora</taxon>
    </lineage>
</organism>
<dbReference type="FunFam" id="3.90.550.50:FF:000001">
    <property type="entry name" value="Hexosyltransferase"/>
    <property type="match status" value="1"/>
</dbReference>
<feature type="region of interest" description="Disordered" evidence="11">
    <location>
        <begin position="458"/>
        <end position="481"/>
    </location>
</feature>
<evidence type="ECO:0000256" key="5">
    <source>
        <dbReference type="ARBA" id="ARBA00022692"/>
    </source>
</evidence>
<dbReference type="PANTHER" id="PTHR11214:SF3">
    <property type="entry name" value="BETA-1,3-GALACTOSYLTRANSFERASE 6"/>
    <property type="match status" value="1"/>
</dbReference>
<keyword evidence="3 13" id="KW-0328">Glycosyltransferase</keyword>
<dbReference type="EMBL" id="LSMT01000403">
    <property type="protein sequence ID" value="PFX18570.1"/>
    <property type="molecule type" value="Genomic_DNA"/>
</dbReference>
<keyword evidence="14" id="KW-1185">Reference proteome</keyword>
<feature type="domain" description="Reverse transcriptase" evidence="12">
    <location>
        <begin position="804"/>
        <end position="897"/>
    </location>
</feature>
<keyword evidence="8" id="KW-0333">Golgi apparatus</keyword>
<proteinExistence type="inferred from homology"/>
<keyword evidence="7" id="KW-1133">Transmembrane helix</keyword>
<evidence type="ECO:0000256" key="3">
    <source>
        <dbReference type="ARBA" id="ARBA00022676"/>
    </source>
</evidence>
<dbReference type="AlphaFoldDB" id="A0A2B4RPV6"/>
<evidence type="ECO:0000256" key="9">
    <source>
        <dbReference type="ARBA" id="ARBA00023136"/>
    </source>
</evidence>
<dbReference type="GO" id="GO:0000139">
    <property type="term" value="C:Golgi membrane"/>
    <property type="evidence" value="ECO:0007669"/>
    <property type="project" value="UniProtKB-SubCell"/>
</dbReference>
<accession>A0A2B4RPV6</accession>
<comment type="subcellular location">
    <subcellularLocation>
        <location evidence="1">Golgi apparatus membrane</location>
        <topology evidence="1">Single-pass type II membrane protein</topology>
    </subcellularLocation>
</comment>
<feature type="compositionally biased region" description="Polar residues" evidence="11">
    <location>
        <begin position="70"/>
        <end position="83"/>
    </location>
</feature>
<evidence type="ECO:0000313" key="13">
    <source>
        <dbReference type="EMBL" id="PFX18570.1"/>
    </source>
</evidence>
<evidence type="ECO:0000313" key="14">
    <source>
        <dbReference type="Proteomes" id="UP000225706"/>
    </source>
</evidence>
<evidence type="ECO:0000256" key="6">
    <source>
        <dbReference type="ARBA" id="ARBA00022968"/>
    </source>
</evidence>
<dbReference type="Gene3D" id="3.90.550.50">
    <property type="match status" value="1"/>
</dbReference>
<keyword evidence="9" id="KW-0472">Membrane</keyword>
<feature type="compositionally biased region" description="Low complexity" evidence="11">
    <location>
        <begin position="7"/>
        <end position="69"/>
    </location>
</feature>
<dbReference type="InterPro" id="IPR012340">
    <property type="entry name" value="NA-bd_OB-fold"/>
</dbReference>
<evidence type="ECO:0000256" key="4">
    <source>
        <dbReference type="ARBA" id="ARBA00022679"/>
    </source>
</evidence>
<evidence type="ECO:0000256" key="1">
    <source>
        <dbReference type="ARBA" id="ARBA00004323"/>
    </source>
</evidence>
<dbReference type="InterPro" id="IPR002659">
    <property type="entry name" value="Glyco_trans_31"/>
</dbReference>
<evidence type="ECO:0000256" key="10">
    <source>
        <dbReference type="ARBA" id="ARBA00023180"/>
    </source>
</evidence>
<comment type="similarity">
    <text evidence="2">Belongs to the glycosyltransferase 31 family.</text>
</comment>
<dbReference type="Gene3D" id="2.40.50.140">
    <property type="entry name" value="Nucleic acid-binding proteins"/>
    <property type="match status" value="1"/>
</dbReference>
<dbReference type="GO" id="GO:0006493">
    <property type="term" value="P:protein O-linked glycosylation"/>
    <property type="evidence" value="ECO:0007669"/>
    <property type="project" value="TreeGrafter"/>
</dbReference>
<dbReference type="Proteomes" id="UP000225706">
    <property type="component" value="Unassembled WGS sequence"/>
</dbReference>
<protein>
    <submittedName>
        <fullName evidence="13">Beta-1,3-galactosyltransferase brn</fullName>
    </submittedName>
</protein>
<evidence type="ECO:0000256" key="2">
    <source>
        <dbReference type="ARBA" id="ARBA00008661"/>
    </source>
</evidence>
<gene>
    <name evidence="13" type="primary">brn</name>
    <name evidence="13" type="ORF">AWC38_SpisGene17033</name>
</gene>
<comment type="caution">
    <text evidence="13">The sequence shown here is derived from an EMBL/GenBank/DDBJ whole genome shotgun (WGS) entry which is preliminary data.</text>
</comment>
<evidence type="ECO:0000259" key="12">
    <source>
        <dbReference type="Pfam" id="PF00078"/>
    </source>
</evidence>